<dbReference type="InterPro" id="IPR023286">
    <property type="entry name" value="ABATE_dom_sf"/>
</dbReference>
<proteinExistence type="predicted"/>
<dbReference type="EMBL" id="BAAANH010000001">
    <property type="protein sequence ID" value="GAA1752097.1"/>
    <property type="molecule type" value="Genomic_DNA"/>
</dbReference>
<comment type="caution">
    <text evidence="2">The sequence shown here is derived from an EMBL/GenBank/DDBJ whole genome shotgun (WGS) entry which is preliminary data.</text>
</comment>
<evidence type="ECO:0000313" key="2">
    <source>
        <dbReference type="EMBL" id="GAA1752097.1"/>
    </source>
</evidence>
<protein>
    <submittedName>
        <fullName evidence="2">CGNR zinc finger domain-containing protein</fullName>
    </submittedName>
</protein>
<name>A0ABP4WDI5_9MICO</name>
<dbReference type="PANTHER" id="PTHR35525:SF3">
    <property type="entry name" value="BLL6575 PROTEIN"/>
    <property type="match status" value="1"/>
</dbReference>
<dbReference type="SUPFAM" id="SSF160904">
    <property type="entry name" value="Jann2411-like"/>
    <property type="match status" value="1"/>
</dbReference>
<reference evidence="3" key="1">
    <citation type="journal article" date="2019" name="Int. J. Syst. Evol. Microbiol.">
        <title>The Global Catalogue of Microorganisms (GCM) 10K type strain sequencing project: providing services to taxonomists for standard genome sequencing and annotation.</title>
        <authorList>
            <consortium name="The Broad Institute Genomics Platform"/>
            <consortium name="The Broad Institute Genome Sequencing Center for Infectious Disease"/>
            <person name="Wu L."/>
            <person name="Ma J."/>
        </authorList>
    </citation>
    <scope>NUCLEOTIDE SEQUENCE [LARGE SCALE GENOMIC DNA]</scope>
    <source>
        <strain evidence="3">JCM 14319</strain>
    </source>
</reference>
<gene>
    <name evidence="2" type="ORF">GCM10009747_07060</name>
</gene>
<sequence length="210" mass="23205">MDAAAYASRETYPQVAGSTALDLVNTVSWRLSPERRIEHFVEYADVLRWAVQLGLLDEKSSAELLRIAETDAAAAADELSRVLTLREAFYDAAYDGASSEPVAREHAAAAAAGRLERDRDGWTWAFPVDLALPRRRIALAAVDLLLRDDLDRLGQCSDAECGWVFLDTSPRHNRRWCVASDCGNRNRVREHYARVRDAASGASADTSVTP</sequence>
<dbReference type="InterPro" id="IPR021005">
    <property type="entry name" value="Znf_CGNR"/>
</dbReference>
<keyword evidence="3" id="KW-1185">Reference proteome</keyword>
<dbReference type="InterPro" id="IPR010852">
    <property type="entry name" value="ABATE"/>
</dbReference>
<evidence type="ECO:0000259" key="1">
    <source>
        <dbReference type="Pfam" id="PF11706"/>
    </source>
</evidence>
<dbReference type="Pfam" id="PF07336">
    <property type="entry name" value="ABATE"/>
    <property type="match status" value="1"/>
</dbReference>
<dbReference type="Gene3D" id="1.10.3300.10">
    <property type="entry name" value="Jann2411-like domain"/>
    <property type="match status" value="1"/>
</dbReference>
<dbReference type="Proteomes" id="UP001500506">
    <property type="component" value="Unassembled WGS sequence"/>
</dbReference>
<feature type="domain" description="Zinc finger CGNR" evidence="1">
    <location>
        <begin position="152"/>
        <end position="194"/>
    </location>
</feature>
<organism evidence="2 3">
    <name type="scientific">Agromyces humatus</name>
    <dbReference type="NCBI Taxonomy" id="279573"/>
    <lineage>
        <taxon>Bacteria</taxon>
        <taxon>Bacillati</taxon>
        <taxon>Actinomycetota</taxon>
        <taxon>Actinomycetes</taxon>
        <taxon>Micrococcales</taxon>
        <taxon>Microbacteriaceae</taxon>
        <taxon>Agromyces</taxon>
    </lineage>
</organism>
<dbReference type="RefSeq" id="WP_232498435.1">
    <property type="nucleotide sequence ID" value="NZ_BAAANH010000001.1"/>
</dbReference>
<dbReference type="PANTHER" id="PTHR35525">
    <property type="entry name" value="BLL6575 PROTEIN"/>
    <property type="match status" value="1"/>
</dbReference>
<dbReference type="Pfam" id="PF11706">
    <property type="entry name" value="zf-CGNR"/>
    <property type="match status" value="1"/>
</dbReference>
<accession>A0ABP4WDI5</accession>
<evidence type="ECO:0000313" key="3">
    <source>
        <dbReference type="Proteomes" id="UP001500506"/>
    </source>
</evidence>